<evidence type="ECO:0000256" key="1">
    <source>
        <dbReference type="SAM" id="Phobius"/>
    </source>
</evidence>
<evidence type="ECO:0000313" key="2">
    <source>
        <dbReference type="EMBL" id="MFJ2823399.1"/>
    </source>
</evidence>
<sequence length="93" mass="9586">MTDGKVEKSDGSTPLKTAAGVAVGLVVGLGLIALLWRAGWRVPFVTGWLSLKIAVKAGVLTVGGLIAFAAWRHKRRTAGHDGDAPAAESQPPS</sequence>
<organism evidence="2 3">
    <name type="scientific">Streptomyces toxytricini</name>
    <name type="common">Actinomyces toxytricini</name>
    <dbReference type="NCBI Taxonomy" id="67369"/>
    <lineage>
        <taxon>Bacteria</taxon>
        <taxon>Bacillati</taxon>
        <taxon>Actinomycetota</taxon>
        <taxon>Actinomycetes</taxon>
        <taxon>Kitasatosporales</taxon>
        <taxon>Streptomycetaceae</taxon>
        <taxon>Streptomyces</taxon>
    </lineage>
</organism>
<feature type="transmembrane region" description="Helical" evidence="1">
    <location>
        <begin position="18"/>
        <end position="36"/>
    </location>
</feature>
<keyword evidence="3" id="KW-1185">Reference proteome</keyword>
<reference evidence="2 3" key="1">
    <citation type="submission" date="2024-10" db="EMBL/GenBank/DDBJ databases">
        <title>The Natural Products Discovery Center: Release of the First 8490 Sequenced Strains for Exploring Actinobacteria Biosynthetic Diversity.</title>
        <authorList>
            <person name="Kalkreuter E."/>
            <person name="Kautsar S.A."/>
            <person name="Yang D."/>
            <person name="Bader C.D."/>
            <person name="Teijaro C.N."/>
            <person name="Fluegel L."/>
            <person name="Davis C.M."/>
            <person name="Simpson J.R."/>
            <person name="Lauterbach L."/>
            <person name="Steele A.D."/>
            <person name="Gui C."/>
            <person name="Meng S."/>
            <person name="Li G."/>
            <person name="Viehrig K."/>
            <person name="Ye F."/>
            <person name="Su P."/>
            <person name="Kiefer A.F."/>
            <person name="Nichols A."/>
            <person name="Cepeda A.J."/>
            <person name="Yan W."/>
            <person name="Fan B."/>
            <person name="Jiang Y."/>
            <person name="Adhikari A."/>
            <person name="Zheng C.-J."/>
            <person name="Schuster L."/>
            <person name="Cowan T.M."/>
            <person name="Smanski M.J."/>
            <person name="Chevrette M.G."/>
            <person name="De Carvalho L.P.S."/>
            <person name="Shen B."/>
        </authorList>
    </citation>
    <scope>NUCLEOTIDE SEQUENCE [LARGE SCALE GENOMIC DNA]</scope>
    <source>
        <strain evidence="2 3">NPDC087220</strain>
    </source>
</reference>
<keyword evidence="1" id="KW-1133">Transmembrane helix</keyword>
<evidence type="ECO:0008006" key="4">
    <source>
        <dbReference type="Google" id="ProtNLM"/>
    </source>
</evidence>
<feature type="transmembrane region" description="Helical" evidence="1">
    <location>
        <begin position="48"/>
        <end position="71"/>
    </location>
</feature>
<gene>
    <name evidence="2" type="ORF">ACIO7M_20095</name>
</gene>
<keyword evidence="1" id="KW-0812">Transmembrane</keyword>
<keyword evidence="1" id="KW-0472">Membrane</keyword>
<name>A0ABW8EJH6_STRT5</name>
<comment type="caution">
    <text evidence="2">The sequence shown here is derived from an EMBL/GenBank/DDBJ whole genome shotgun (WGS) entry which is preliminary data.</text>
</comment>
<dbReference type="EMBL" id="JBIUYY010000008">
    <property type="protein sequence ID" value="MFJ2823399.1"/>
    <property type="molecule type" value="Genomic_DNA"/>
</dbReference>
<evidence type="ECO:0000313" key="3">
    <source>
        <dbReference type="Proteomes" id="UP001617351"/>
    </source>
</evidence>
<protein>
    <recommendedName>
        <fullName evidence="4">Integral membrane protein</fullName>
    </recommendedName>
</protein>
<proteinExistence type="predicted"/>
<dbReference type="RefSeq" id="WP_365511157.1">
    <property type="nucleotide sequence ID" value="NZ_JBFANW010000275.1"/>
</dbReference>
<accession>A0ABW8EJH6</accession>
<dbReference type="Proteomes" id="UP001617351">
    <property type="component" value="Unassembled WGS sequence"/>
</dbReference>